<keyword evidence="3" id="KW-1185">Reference proteome</keyword>
<evidence type="ECO:0000313" key="2">
    <source>
        <dbReference type="EMBL" id="VFS55977.1"/>
    </source>
</evidence>
<name>A0A485A3H1_KLUCR</name>
<dbReference type="InterPro" id="IPR003010">
    <property type="entry name" value="C-N_Hydrolase"/>
</dbReference>
<protein>
    <submittedName>
        <fullName evidence="2">NAD synthase</fullName>
    </submittedName>
</protein>
<dbReference type="EMBL" id="CAADJD010000004">
    <property type="protein sequence ID" value="VFS55977.1"/>
    <property type="molecule type" value="Genomic_DNA"/>
</dbReference>
<organism evidence="2 3">
    <name type="scientific">Kluyvera cryocrescens</name>
    <name type="common">Kluyvera citrophila</name>
    <dbReference type="NCBI Taxonomy" id="580"/>
    <lineage>
        <taxon>Bacteria</taxon>
        <taxon>Pseudomonadati</taxon>
        <taxon>Pseudomonadota</taxon>
        <taxon>Gammaproteobacteria</taxon>
        <taxon>Enterobacterales</taxon>
        <taxon>Enterobacteriaceae</taxon>
        <taxon>Kluyvera</taxon>
    </lineage>
</organism>
<dbReference type="CDD" id="cd07197">
    <property type="entry name" value="nitrilase"/>
    <property type="match status" value="1"/>
</dbReference>
<proteinExistence type="predicted"/>
<dbReference type="InterPro" id="IPR036526">
    <property type="entry name" value="C-N_Hydrolase_sf"/>
</dbReference>
<dbReference type="SUPFAM" id="SSF56317">
    <property type="entry name" value="Carbon-nitrogen hydrolase"/>
    <property type="match status" value="1"/>
</dbReference>
<dbReference type="Gene3D" id="3.60.110.10">
    <property type="entry name" value="Carbon-nitrogen hydrolase"/>
    <property type="match status" value="1"/>
</dbReference>
<sequence length="171" mass="18679">MLTWTIAAAQYAPRKGDVAENITHHLRFIDAAAEQACKVIIFPELSLTGPDDNQTLPTPPPDSELQPLSDAAQRYQMTIIAGLPVDKNGARIKGIVIFNPDSATPLSTSRDTEPAWRRNPARLACLSLITMAVSSPPRLHCWRPSVRWRSPNSSALPIVYSALPTSTRSPS</sequence>
<dbReference type="Proteomes" id="UP000401081">
    <property type="component" value="Unassembled WGS sequence"/>
</dbReference>
<evidence type="ECO:0000313" key="3">
    <source>
        <dbReference type="Proteomes" id="UP000401081"/>
    </source>
</evidence>
<feature type="domain" description="CN hydrolase" evidence="1">
    <location>
        <begin position="4"/>
        <end position="171"/>
    </location>
</feature>
<reference evidence="2 3" key="1">
    <citation type="submission" date="2019-03" db="EMBL/GenBank/DDBJ databases">
        <authorList>
            <consortium name="Pathogen Informatics"/>
        </authorList>
    </citation>
    <scope>NUCLEOTIDE SEQUENCE [LARGE SCALE GENOMIC DNA]</scope>
    <source>
        <strain evidence="2 3">NCTC12993</strain>
    </source>
</reference>
<dbReference type="Pfam" id="PF00795">
    <property type="entry name" value="CN_hydrolase"/>
    <property type="match status" value="1"/>
</dbReference>
<evidence type="ECO:0000259" key="1">
    <source>
        <dbReference type="PROSITE" id="PS50263"/>
    </source>
</evidence>
<gene>
    <name evidence="2" type="ORF">NCTC12993_00322</name>
</gene>
<dbReference type="PROSITE" id="PS50263">
    <property type="entry name" value="CN_HYDROLASE"/>
    <property type="match status" value="1"/>
</dbReference>
<accession>A0A485A3H1</accession>
<dbReference type="AlphaFoldDB" id="A0A485A3H1"/>